<comment type="caution">
    <text evidence="3">The sequence shown here is derived from an EMBL/GenBank/DDBJ whole genome shotgun (WGS) entry which is preliminary data.</text>
</comment>
<evidence type="ECO:0000313" key="4">
    <source>
        <dbReference type="Proteomes" id="UP001437256"/>
    </source>
</evidence>
<dbReference type="EMBL" id="JBBXMP010000007">
    <property type="protein sequence ID" value="KAL0070315.1"/>
    <property type="molecule type" value="Genomic_DNA"/>
</dbReference>
<feature type="region of interest" description="Disordered" evidence="1">
    <location>
        <begin position="1"/>
        <end position="67"/>
    </location>
</feature>
<proteinExistence type="predicted"/>
<evidence type="ECO:0000313" key="3">
    <source>
        <dbReference type="EMBL" id="KAL0070315.1"/>
    </source>
</evidence>
<dbReference type="PROSITE" id="PS50181">
    <property type="entry name" value="FBOX"/>
    <property type="match status" value="1"/>
</dbReference>
<sequence>MSETIAAGLRRSSRLRTRPLRGFEEASNPVEGMEEREKDSSNRRSLKRSRDEESDDPVISQMAKKRSKTCRQKGKIKKLGILPALPLNVLYIILGYVNPKALVSLTRVNRAFRATLLSPETTSIWTQVRGACVVPEPWEKMNEVEWARLLFGSTNCQVGDPFHLNFSHFTCGTKGVYRVDFILMRGVCFVCIQARGVSRGRSRSLYTDKDKDTLRLALDLIEPTSGGEGASSTKHYNKQEIERVLARILGCSGNDDLRAYVKEREEYLGRFIVHADICKI</sequence>
<evidence type="ECO:0000256" key="1">
    <source>
        <dbReference type="SAM" id="MobiDB-lite"/>
    </source>
</evidence>
<evidence type="ECO:0000259" key="2">
    <source>
        <dbReference type="PROSITE" id="PS50181"/>
    </source>
</evidence>
<dbReference type="Proteomes" id="UP001437256">
    <property type="component" value="Unassembled WGS sequence"/>
</dbReference>
<keyword evidence="4" id="KW-1185">Reference proteome</keyword>
<accession>A0ABR3A9W7</accession>
<dbReference type="InterPro" id="IPR036047">
    <property type="entry name" value="F-box-like_dom_sf"/>
</dbReference>
<reference evidence="3 4" key="1">
    <citation type="submission" date="2024-05" db="EMBL/GenBank/DDBJ databases">
        <title>A draft genome resource for the thread blight pathogen Marasmius tenuissimus strain MS-2.</title>
        <authorList>
            <person name="Yulfo-Soto G.E."/>
            <person name="Baruah I.K."/>
            <person name="Amoako-Attah I."/>
            <person name="Bukari Y."/>
            <person name="Meinhardt L.W."/>
            <person name="Bailey B.A."/>
            <person name="Cohen S.P."/>
        </authorList>
    </citation>
    <scope>NUCLEOTIDE SEQUENCE [LARGE SCALE GENOMIC DNA]</scope>
    <source>
        <strain evidence="3 4">MS-2</strain>
    </source>
</reference>
<protein>
    <recommendedName>
        <fullName evidence="2">F-box domain-containing protein</fullName>
    </recommendedName>
</protein>
<organism evidence="3 4">
    <name type="scientific">Marasmius tenuissimus</name>
    <dbReference type="NCBI Taxonomy" id="585030"/>
    <lineage>
        <taxon>Eukaryota</taxon>
        <taxon>Fungi</taxon>
        <taxon>Dikarya</taxon>
        <taxon>Basidiomycota</taxon>
        <taxon>Agaricomycotina</taxon>
        <taxon>Agaricomycetes</taxon>
        <taxon>Agaricomycetidae</taxon>
        <taxon>Agaricales</taxon>
        <taxon>Marasmiineae</taxon>
        <taxon>Marasmiaceae</taxon>
        <taxon>Marasmius</taxon>
    </lineage>
</organism>
<dbReference type="InterPro" id="IPR001810">
    <property type="entry name" value="F-box_dom"/>
</dbReference>
<name>A0ABR3A9W7_9AGAR</name>
<dbReference type="SUPFAM" id="SSF81383">
    <property type="entry name" value="F-box domain"/>
    <property type="match status" value="1"/>
</dbReference>
<gene>
    <name evidence="3" type="ORF">AAF712_002502</name>
</gene>
<feature type="compositionally biased region" description="Basic and acidic residues" evidence="1">
    <location>
        <begin position="33"/>
        <end position="42"/>
    </location>
</feature>
<feature type="domain" description="F-box" evidence="2">
    <location>
        <begin position="79"/>
        <end position="128"/>
    </location>
</feature>